<protein>
    <submittedName>
        <fullName evidence="9">GATA zinc finger domain-containing protein 14</fullName>
    </submittedName>
</protein>
<dbReference type="GO" id="GO:0005634">
    <property type="term" value="C:nucleus"/>
    <property type="evidence" value="ECO:0007669"/>
    <property type="project" value="TreeGrafter"/>
</dbReference>
<dbReference type="InterPro" id="IPR032860">
    <property type="entry name" value="ALKBH5"/>
</dbReference>
<keyword evidence="6" id="KW-0408">Iron</keyword>
<dbReference type="KEGG" id="dci:103522345"/>
<feature type="compositionally biased region" description="Basic and acidic residues" evidence="7">
    <location>
        <begin position="407"/>
        <end position="424"/>
    </location>
</feature>
<dbReference type="GO" id="GO:0006397">
    <property type="term" value="P:mRNA processing"/>
    <property type="evidence" value="ECO:0007669"/>
    <property type="project" value="InterPro"/>
</dbReference>
<feature type="compositionally biased region" description="Low complexity" evidence="7">
    <location>
        <begin position="333"/>
        <end position="349"/>
    </location>
</feature>
<comment type="similarity">
    <text evidence="2">Belongs to the alkB family.</text>
</comment>
<dbReference type="RefSeq" id="XP_008485670.1">
    <property type="nucleotide sequence ID" value="XM_008487448.3"/>
</dbReference>
<accession>A0A1S3DQV4</accession>
<evidence type="ECO:0000256" key="5">
    <source>
        <dbReference type="ARBA" id="ARBA00023002"/>
    </source>
</evidence>
<keyword evidence="3" id="KW-0479">Metal-binding</keyword>
<feature type="region of interest" description="Disordered" evidence="7">
    <location>
        <begin position="331"/>
        <end position="365"/>
    </location>
</feature>
<dbReference type="GO" id="GO:0046872">
    <property type="term" value="F:metal ion binding"/>
    <property type="evidence" value="ECO:0007669"/>
    <property type="project" value="UniProtKB-KW"/>
</dbReference>
<evidence type="ECO:0000256" key="2">
    <source>
        <dbReference type="ARBA" id="ARBA00007879"/>
    </source>
</evidence>
<organism evidence="8 9">
    <name type="scientific">Diaphorina citri</name>
    <name type="common">Asian citrus psyllid</name>
    <dbReference type="NCBI Taxonomy" id="121845"/>
    <lineage>
        <taxon>Eukaryota</taxon>
        <taxon>Metazoa</taxon>
        <taxon>Ecdysozoa</taxon>
        <taxon>Arthropoda</taxon>
        <taxon>Hexapoda</taxon>
        <taxon>Insecta</taxon>
        <taxon>Pterygota</taxon>
        <taxon>Neoptera</taxon>
        <taxon>Paraneoptera</taxon>
        <taxon>Hemiptera</taxon>
        <taxon>Sternorrhyncha</taxon>
        <taxon>Psylloidea</taxon>
        <taxon>Psyllidae</taxon>
        <taxon>Diaphorininae</taxon>
        <taxon>Diaphorina</taxon>
    </lineage>
</organism>
<dbReference type="STRING" id="121845.A0A1S3DQV4"/>
<evidence type="ECO:0000256" key="4">
    <source>
        <dbReference type="ARBA" id="ARBA00022964"/>
    </source>
</evidence>
<comment type="cofactor">
    <cofactor evidence="1">
        <name>Fe(2+)</name>
        <dbReference type="ChEBI" id="CHEBI:29033"/>
    </cofactor>
</comment>
<dbReference type="PANTHER" id="PTHR32074">
    <property type="entry name" value="RNA DEMETHYLASE ALKBH5"/>
    <property type="match status" value="1"/>
</dbReference>
<dbReference type="AlphaFoldDB" id="A0A1S3DQV4"/>
<dbReference type="GO" id="GO:0035515">
    <property type="term" value="F:oxidative RNA demethylase activity"/>
    <property type="evidence" value="ECO:0007669"/>
    <property type="project" value="InterPro"/>
</dbReference>
<reference evidence="9" key="1">
    <citation type="submission" date="2025-08" db="UniProtKB">
        <authorList>
            <consortium name="RefSeq"/>
        </authorList>
    </citation>
    <scope>IDENTIFICATION</scope>
</reference>
<dbReference type="PANTHER" id="PTHR32074:SF2">
    <property type="entry name" value="RNA DEMETHYLASE ALKBH5"/>
    <property type="match status" value="1"/>
</dbReference>
<sequence>MSLFSHEECLVLERNIDEVSSLAEQGQYKPCTVDRAPLRNKYFFGEGYTYGSQLVRKGLGNERLYPEGEVDPIPAWIQSLVITKLEQMGVVPPNYINSAVINDYQPGGCIVSHIDPPHIFDRPIISLSLFSDSALCFGCKFNFKPIRVSEPVLYLPVQRGCVTLLRDFAANGITHCVRPQDTQYRRAVILLRRVLPHAPRLTLSQTPRVKPYHSLYDVQARESGGYFRSSIETYNNNENHSNKNTSNGLDSVETHYNNNKLENYQNSSNHGLSSNETYNTMSSVQKGRDSEQTHSELNNTGPYTRTYTQTNEVASYNTKYSTKQFDDNIQDSYDINNNETYDINNNSSNYKINREPTEPQYSKPTESYYNTSTYNNHTGYNSNPMGPKYTQQNHLGQFFRTQTPQRNENHNTNKDRNVHTRSEDQGNTYRRHAQVRNTSQNTNTTQEGQTNRVPLYLRRSLYNRDTQGNYATQSNLNRILNADLYRAGNHATNDHAFVKPKPRTFDAKPNLGGTFNANPQPGTLFAKPLNILNNKPTPNVLDDKSNLGNVYDNVGSSDKNRVPLYLRKSQNMTNTTGIKEQDQRVRSVKTQQSNGLKLTYNLADLNINISLFDFMKDIHFSTQL</sequence>
<dbReference type="PaxDb" id="121845-A0A1S3DQV4"/>
<evidence type="ECO:0000256" key="7">
    <source>
        <dbReference type="SAM" id="MobiDB-lite"/>
    </source>
</evidence>
<keyword evidence="8" id="KW-1185">Reference proteome</keyword>
<dbReference type="GeneID" id="103522345"/>
<name>A0A1S3DQV4_DIACI</name>
<evidence type="ECO:0000256" key="6">
    <source>
        <dbReference type="ARBA" id="ARBA00023004"/>
    </source>
</evidence>
<feature type="compositionally biased region" description="Polar residues" evidence="7">
    <location>
        <begin position="295"/>
        <end position="309"/>
    </location>
</feature>
<dbReference type="InterPro" id="IPR037151">
    <property type="entry name" value="AlkB-like_sf"/>
</dbReference>
<keyword evidence="4" id="KW-0223">Dioxygenase</keyword>
<feature type="compositionally biased region" description="Polar residues" evidence="7">
    <location>
        <begin position="254"/>
        <end position="285"/>
    </location>
</feature>
<gene>
    <name evidence="9" type="primary">LOC103522345</name>
</gene>
<dbReference type="SUPFAM" id="SSF51197">
    <property type="entry name" value="Clavaminate synthase-like"/>
    <property type="match status" value="1"/>
</dbReference>
<feature type="compositionally biased region" description="Low complexity" evidence="7">
    <location>
        <begin position="435"/>
        <end position="451"/>
    </location>
</feature>
<evidence type="ECO:0000313" key="8">
    <source>
        <dbReference type="Proteomes" id="UP000079169"/>
    </source>
</evidence>
<evidence type="ECO:0000313" key="9">
    <source>
        <dbReference type="RefSeq" id="XP_008485670.1"/>
    </source>
</evidence>
<evidence type="ECO:0000256" key="1">
    <source>
        <dbReference type="ARBA" id="ARBA00001954"/>
    </source>
</evidence>
<keyword evidence="5" id="KW-0560">Oxidoreductase</keyword>
<dbReference type="Proteomes" id="UP000079169">
    <property type="component" value="Unplaced"/>
</dbReference>
<dbReference type="Gene3D" id="2.60.120.590">
    <property type="entry name" value="Alpha-ketoglutarate-dependent dioxygenase AlkB-like"/>
    <property type="match status" value="1"/>
</dbReference>
<feature type="region of interest" description="Disordered" evidence="7">
    <location>
        <begin position="401"/>
        <end position="454"/>
    </location>
</feature>
<proteinExistence type="inferred from homology"/>
<dbReference type="GO" id="GO:0006406">
    <property type="term" value="P:mRNA export from nucleus"/>
    <property type="evidence" value="ECO:0007669"/>
    <property type="project" value="TreeGrafter"/>
</dbReference>
<feature type="compositionally biased region" description="Low complexity" evidence="7">
    <location>
        <begin position="232"/>
        <end position="247"/>
    </location>
</feature>
<feature type="region of interest" description="Disordered" evidence="7">
    <location>
        <begin position="231"/>
        <end position="309"/>
    </location>
</feature>
<evidence type="ECO:0000256" key="3">
    <source>
        <dbReference type="ARBA" id="ARBA00022723"/>
    </source>
</evidence>